<dbReference type="AlphaFoldDB" id="A0AAP2DVY1"/>
<name>A0AAP2DVY1_9BACT</name>
<sequence length="126" mass="14129">MNLKVLLPLLWAILLCANAHAQTDKTPINHLQVIGSHNSYKKAMKGNVALIKNLVEKGYIVRTRADSDTQEARANDKSAFEAALQSGAQIITTDYYRKSTHFDSEYIIRFEGGGFSRENLLFTGKR</sequence>
<feature type="signal peptide" evidence="1">
    <location>
        <begin position="1"/>
        <end position="21"/>
    </location>
</feature>
<feature type="chain" id="PRO_5042873923" evidence="1">
    <location>
        <begin position="22"/>
        <end position="126"/>
    </location>
</feature>
<protein>
    <submittedName>
        <fullName evidence="2">Uncharacterized protein</fullName>
    </submittedName>
</protein>
<dbReference type="EMBL" id="JAHESE010000006">
    <property type="protein sequence ID" value="MBT1708361.1"/>
    <property type="molecule type" value="Genomic_DNA"/>
</dbReference>
<evidence type="ECO:0000256" key="1">
    <source>
        <dbReference type="SAM" id="SignalP"/>
    </source>
</evidence>
<keyword evidence="1" id="KW-0732">Signal</keyword>
<dbReference type="Pfam" id="PF16670">
    <property type="entry name" value="PI-PLC-C1"/>
    <property type="match status" value="1"/>
</dbReference>
<organism evidence="2 3">
    <name type="scientific">Dawidia cretensis</name>
    <dbReference type="NCBI Taxonomy" id="2782350"/>
    <lineage>
        <taxon>Bacteria</taxon>
        <taxon>Pseudomonadati</taxon>
        <taxon>Bacteroidota</taxon>
        <taxon>Cytophagia</taxon>
        <taxon>Cytophagales</taxon>
        <taxon>Chryseotaleaceae</taxon>
        <taxon>Dawidia</taxon>
    </lineage>
</organism>
<dbReference type="InterPro" id="IPR032075">
    <property type="entry name" value="PI-PLC-C1"/>
</dbReference>
<proteinExistence type="predicted"/>
<dbReference type="RefSeq" id="WP_254083953.1">
    <property type="nucleotide sequence ID" value="NZ_JAHESE010000006.1"/>
</dbReference>
<evidence type="ECO:0000313" key="2">
    <source>
        <dbReference type="EMBL" id="MBT1708361.1"/>
    </source>
</evidence>
<gene>
    <name evidence="2" type="ORF">KK062_09005</name>
</gene>
<comment type="caution">
    <text evidence="2">The sequence shown here is derived from an EMBL/GenBank/DDBJ whole genome shotgun (WGS) entry which is preliminary data.</text>
</comment>
<evidence type="ECO:0000313" key="3">
    <source>
        <dbReference type="Proteomes" id="UP001319080"/>
    </source>
</evidence>
<keyword evidence="3" id="KW-1185">Reference proteome</keyword>
<reference evidence="2 3" key="1">
    <citation type="submission" date="2021-05" db="EMBL/GenBank/DDBJ databases">
        <title>A Polyphasic approach of four new species of the genus Ohtaekwangia: Ohtaekwangia histidinii sp. nov., Ohtaekwangia cretensis sp. nov., Ohtaekwangia indiensis sp. nov., Ohtaekwangia reichenbachii sp. nov. from diverse environment.</title>
        <authorList>
            <person name="Octaviana S."/>
        </authorList>
    </citation>
    <scope>NUCLEOTIDE SEQUENCE [LARGE SCALE GENOMIC DNA]</scope>
    <source>
        <strain evidence="2 3">PWU5</strain>
    </source>
</reference>
<dbReference type="Proteomes" id="UP001319080">
    <property type="component" value="Unassembled WGS sequence"/>
</dbReference>
<accession>A0AAP2DVY1</accession>